<reference evidence="2" key="1">
    <citation type="submission" date="2018-06" db="EMBL/GenBank/DDBJ databases">
        <authorList>
            <person name="Zhirakovskaya E."/>
        </authorList>
    </citation>
    <scope>NUCLEOTIDE SEQUENCE</scope>
</reference>
<dbReference type="Gene3D" id="3.40.50.1980">
    <property type="entry name" value="Nitrogenase molybdenum iron protein domain"/>
    <property type="match status" value="2"/>
</dbReference>
<dbReference type="Pfam" id="PF01497">
    <property type="entry name" value="Peripla_BP_2"/>
    <property type="match status" value="1"/>
</dbReference>
<dbReference type="PANTHER" id="PTHR30535">
    <property type="entry name" value="VITAMIN B12-BINDING PROTEIN"/>
    <property type="match status" value="1"/>
</dbReference>
<dbReference type="PROSITE" id="PS50983">
    <property type="entry name" value="FE_B12_PBP"/>
    <property type="match status" value="1"/>
</dbReference>
<dbReference type="SUPFAM" id="SSF53807">
    <property type="entry name" value="Helical backbone' metal receptor"/>
    <property type="match status" value="1"/>
</dbReference>
<dbReference type="CDD" id="cd01141">
    <property type="entry name" value="TroA_d"/>
    <property type="match status" value="1"/>
</dbReference>
<sequence length="406" mass="46553">MKSIRQLTRIKTDLRRLAWRCAFGFVLGLAFIFPVHAAQDRAAESCVSNYDQNKDYFPDKLKVDYAEGFEVSYHKHYKRVKVAAPWKEGTERFEYLLVQCGTPTPKGFEHAQVITIPAKSMIVLSTTYFYFVEQLGLLDQLIGIANFKRVNSPAILKLIAEKKIVEVGRNIDLNLESTALLNPDIVMTYATGNPFRDSYGPLMEFGIRVGVFAEYMEPTPLGRAEWMKFMALFFNREKKATSVFNTIANHYETTKQLTKKVATRPTVFTGKSIDGTWYMAGGHSYMATFLKDAGAHFLWSDNTSRRSLYLDFESVFKRAADADYWLNTGLWKSLAEGRAEDARYAFFSAFRVGKIYNYNALLNPDGGNDYWERGIVNPHLVLADMIKIIHPELLPDHKLIWYRPLQ</sequence>
<organism evidence="2">
    <name type="scientific">hydrothermal vent metagenome</name>
    <dbReference type="NCBI Taxonomy" id="652676"/>
    <lineage>
        <taxon>unclassified sequences</taxon>
        <taxon>metagenomes</taxon>
        <taxon>ecological metagenomes</taxon>
    </lineage>
</organism>
<protein>
    <submittedName>
        <fullName evidence="2">Vitamin B12 ABC transporter, substrate-binding protein BtuF</fullName>
    </submittedName>
</protein>
<dbReference type="PANTHER" id="PTHR30535:SF34">
    <property type="entry name" value="MOLYBDATE-BINDING PROTEIN MOLA"/>
    <property type="match status" value="1"/>
</dbReference>
<dbReference type="GO" id="GO:0071281">
    <property type="term" value="P:cellular response to iron ion"/>
    <property type="evidence" value="ECO:0007669"/>
    <property type="project" value="TreeGrafter"/>
</dbReference>
<feature type="domain" description="Fe/B12 periplasmic-binding" evidence="1">
    <location>
        <begin position="120"/>
        <end position="393"/>
    </location>
</feature>
<dbReference type="EMBL" id="UOGF01000056">
    <property type="protein sequence ID" value="VAX29833.1"/>
    <property type="molecule type" value="Genomic_DNA"/>
</dbReference>
<dbReference type="InterPro" id="IPR050902">
    <property type="entry name" value="ABC_Transporter_SBP"/>
</dbReference>
<dbReference type="AlphaFoldDB" id="A0A3B1CZ98"/>
<accession>A0A3B1CZ98</accession>
<proteinExistence type="predicted"/>
<gene>
    <name evidence="2" type="ORF">MNBD_NITROSPIRAE01-56</name>
</gene>
<name>A0A3B1CZ98_9ZZZZ</name>
<evidence type="ECO:0000313" key="2">
    <source>
        <dbReference type="EMBL" id="VAX29833.1"/>
    </source>
</evidence>
<evidence type="ECO:0000259" key="1">
    <source>
        <dbReference type="PROSITE" id="PS50983"/>
    </source>
</evidence>
<dbReference type="InterPro" id="IPR002491">
    <property type="entry name" value="ABC_transptr_periplasmic_BD"/>
</dbReference>